<feature type="compositionally biased region" description="Gly residues" evidence="7">
    <location>
        <begin position="1043"/>
        <end position="1053"/>
    </location>
</feature>
<keyword evidence="5" id="KW-0853">WD repeat</keyword>
<feature type="compositionally biased region" description="Polar residues" evidence="7">
    <location>
        <begin position="1117"/>
        <end position="1129"/>
    </location>
</feature>
<dbReference type="RefSeq" id="XP_002953755.1">
    <property type="nucleotide sequence ID" value="XM_002953709.1"/>
</dbReference>
<evidence type="ECO:0000256" key="2">
    <source>
        <dbReference type="ARBA" id="ARBA00004414"/>
    </source>
</evidence>
<dbReference type="GO" id="GO:0141039">
    <property type="term" value="F:phosphatidylinositol 3-kinase inhibitor activity"/>
    <property type="evidence" value="ECO:0007669"/>
    <property type="project" value="InterPro"/>
</dbReference>
<comment type="subcellular location">
    <subcellularLocation>
        <location evidence="1">Early endosome membrane</location>
        <topology evidence="1">Peripheral membrane protein</topology>
    </subcellularLocation>
    <subcellularLocation>
        <location evidence="2">Late endosome membrane</location>
    </subcellularLocation>
</comment>
<dbReference type="Gene3D" id="2.130.10.10">
    <property type="entry name" value="YVTN repeat-like/Quinoprotein amine dehydrogenase"/>
    <property type="match status" value="1"/>
</dbReference>
<feature type="compositionally biased region" description="Low complexity" evidence="7">
    <location>
        <begin position="1069"/>
        <end position="1083"/>
    </location>
</feature>
<keyword evidence="10" id="KW-1185">Reference proteome</keyword>
<feature type="compositionally biased region" description="Low complexity" evidence="7">
    <location>
        <begin position="427"/>
        <end position="436"/>
    </location>
</feature>
<evidence type="ECO:0000256" key="3">
    <source>
        <dbReference type="ARBA" id="ARBA00006128"/>
    </source>
</evidence>
<feature type="compositionally biased region" description="Low complexity" evidence="7">
    <location>
        <begin position="1147"/>
        <end position="1161"/>
    </location>
</feature>
<feature type="region of interest" description="Disordered" evidence="7">
    <location>
        <begin position="314"/>
        <end position="360"/>
    </location>
</feature>
<dbReference type="SUPFAM" id="SSF50978">
    <property type="entry name" value="WD40 repeat-like"/>
    <property type="match status" value="1"/>
</dbReference>
<feature type="compositionally biased region" description="Pro residues" evidence="7">
    <location>
        <begin position="1059"/>
        <end position="1068"/>
    </location>
</feature>
<feature type="domain" description="ARMC9 CTLH-like" evidence="8">
    <location>
        <begin position="54"/>
        <end position="172"/>
    </location>
</feature>
<keyword evidence="6" id="KW-0175">Coiled coil</keyword>
<dbReference type="Pfam" id="PF23138">
    <property type="entry name" value="CTLH_Armc9"/>
    <property type="match status" value="1"/>
</dbReference>
<dbReference type="InterPro" id="IPR032710">
    <property type="entry name" value="NTF2-like_dom_sf"/>
</dbReference>
<feature type="compositionally biased region" description="Basic and acidic residues" evidence="7">
    <location>
        <begin position="1086"/>
        <end position="1096"/>
    </location>
</feature>
<dbReference type="EMBL" id="GL378359">
    <property type="protein sequence ID" value="EFJ45079.1"/>
    <property type="molecule type" value="Genomic_DNA"/>
</dbReference>
<feature type="compositionally biased region" description="Low complexity" evidence="7">
    <location>
        <begin position="579"/>
        <end position="589"/>
    </location>
</feature>
<dbReference type="InterPro" id="IPR015943">
    <property type="entry name" value="WD40/YVTN_repeat-like_dom_sf"/>
</dbReference>
<feature type="compositionally biased region" description="Low complexity" evidence="7">
    <location>
        <begin position="646"/>
        <end position="655"/>
    </location>
</feature>
<gene>
    <name evidence="9" type="ORF">VOLCADRAFT_94556</name>
</gene>
<feature type="compositionally biased region" description="Low complexity" evidence="7">
    <location>
        <begin position="335"/>
        <end position="358"/>
    </location>
</feature>
<evidence type="ECO:0000256" key="1">
    <source>
        <dbReference type="ARBA" id="ARBA00004220"/>
    </source>
</evidence>
<dbReference type="InterPro" id="IPR001680">
    <property type="entry name" value="WD40_rpt"/>
</dbReference>
<dbReference type="SUPFAM" id="SSF54427">
    <property type="entry name" value="NTF2-like"/>
    <property type="match status" value="1"/>
</dbReference>
<sequence>MDSLPYVDTLFKEYLLFRGFTATLQSFSAELEADRCCGFQAEALCELIFGQLLPQCRTSQLMEVLELLADRLYSQLDGRFEAVVERMEVALMKAALVTSVKAGRQDKEGGGEAARKSGLVAEFFRQHGDALLSGPEAGVWRQWAALAFVPNPRKDPAFQAYFSPDWMSLLEVDSLLRQVESLSQQLEAAKASMAAAVAASVRHSCGDGGLEKEPREERAAVAAAAVVQSPPLAAAGGCATAGAVAGSKDTHVGGRTPVMQLPGGGDGSGDGSANDDGGGGGAGAARPTLQLQQPAAVSIKDDAGGLTDKAAAADLTPSLPSPLPPPPPQRPPSPSTTLQQRQQQQQPLSPSHHQQQPQHHCRTLSLEVSTAYTGYIGCWCQAWHAMVDSSAAAVPPQVEVAASVQRYGTASGRSAGGGGSGGTTGAAFSGFASSGRPNSEAGDVDGAGGGGDVSQCDAVALAPSPEVAAPSSYVQRSAGAALPSLAEEPGDAAPAPLIGSASSPLSSSVAAAAGAIAVLTAAAPDLRSPHGNPLRGGDGNNADGDADVDMEEDPAVMLVSGPAVMEASGGGVRRRRTSSRSSSNFSGGDRSMDEDEDEDDIGTAVVPGVDDEEDNAEVGMEAEGGRQHEGADVTHGRMEDGDRGYGSAPSTESTSSGGGGGGGGTAVVGGGRWLGVSTHLAPPGTLHGRGSAVLAAQFSPGGGHNLVTGAADGSVAIWSPLSVMLVGTAGRGILAWHADTRRAASEMPPDPTAPWAGGGVASYCDRRWRGGRCCRANMTCATLSAPAVSTPAAVQVYDSAAETVLVTCCGATLRLWSLRRLAEPLLSVPLLPYLPYGGGGGAGWSPDWSPCMCLSPRGAAAAVVLGGGGPAVYLIDLQGDGADEAAAAGGGTVSAGAGGGGGGGVGSGSSTWLSSVFGSPSTASGMNVPSAALNRMAAAAVGRVSVILPYDGSDAGISDVGGLSGEVGGGSGMPCNEFGVGGGGGGRDGGGGCDVDGVYGTSCSWHPTRDVLVVGYRDGASSCTALSHITAMSRGAGTYPPFMGGGSSGGGDEGAQAGLPPPPPPPPRTTGATAAAPTRSGTSREVTYDGGEHWEEGETGEGEWGEEGPSRMWGSGSCDTGTQQLSSDSPVGLRTPRSNRLSRQRRQLTTAAGTTMSAEAAAGGGGGGEGGGGGLGSGGAFSPVKQGGGVIMSPGGGIASGILNLPYVRGGADAPYAPPAGVADAVGVGGGGAGRVAGGISGCAGGGSVRHSSGEIVDDVTAGLPPNVILDEQAEMARHPFPIPPHELIARARRIFALGVAHWRNLSDDFEFTAPFIGPLGPDEFRTTMSTLALEEAFSDMEPRYHHFRVDPFRPNRVWVTLQPRCTHTGTFRGKLPFGIPPTGKVIEEPPQTASITFNAAGEVEAYTMGYVMDRRIGNTDGLGGAFGLMWALGAPLPAPEGRPWSPSLQLRLVNSGNWLLQLANTSVAEHHVNGRRTGFVEMCAVCGADRTLSTS</sequence>
<keyword evidence="4" id="KW-0967">Endosome</keyword>
<feature type="region of interest" description="Disordered" evidence="7">
    <location>
        <begin position="246"/>
        <end position="291"/>
    </location>
</feature>
<comment type="similarity">
    <text evidence="3">Belongs to the WD repeat WDR91 family.</text>
</comment>
<dbReference type="PANTHER" id="PTHR13083">
    <property type="entry name" value="WD REPEAT-CONTAINING PROTEIN 91"/>
    <property type="match status" value="1"/>
</dbReference>
<evidence type="ECO:0000256" key="5">
    <source>
        <dbReference type="PROSITE-ProRule" id="PRU00221"/>
    </source>
</evidence>
<dbReference type="PROSITE" id="PS50294">
    <property type="entry name" value="WD_REPEATS_REGION"/>
    <property type="match status" value="1"/>
</dbReference>
<feature type="compositionally biased region" description="Gly residues" evidence="7">
    <location>
        <begin position="1162"/>
        <end position="1179"/>
    </location>
</feature>
<dbReference type="InterPro" id="IPR056327">
    <property type="entry name" value="ARMC9_CTLH-like_dom"/>
</dbReference>
<dbReference type="GO" id="GO:0045022">
    <property type="term" value="P:early endosome to late endosome transport"/>
    <property type="evidence" value="ECO:0007669"/>
    <property type="project" value="InterPro"/>
</dbReference>
<dbReference type="GO" id="GO:0051898">
    <property type="term" value="P:negative regulation of phosphatidylinositol 3-kinase/protein kinase B signal transduction"/>
    <property type="evidence" value="ECO:0007669"/>
    <property type="project" value="InterPro"/>
</dbReference>
<feature type="region of interest" description="Disordered" evidence="7">
    <location>
        <begin position="1040"/>
        <end position="1179"/>
    </location>
</feature>
<dbReference type="Pfam" id="PF00400">
    <property type="entry name" value="WD40"/>
    <property type="match status" value="1"/>
</dbReference>
<name>D8U537_VOLCA</name>
<feature type="compositionally biased region" description="Acidic residues" evidence="7">
    <location>
        <begin position="1097"/>
        <end position="1106"/>
    </location>
</feature>
<evidence type="ECO:0000256" key="6">
    <source>
        <dbReference type="SAM" id="Coils"/>
    </source>
</evidence>
<dbReference type="STRING" id="3068.D8U537"/>
<dbReference type="Proteomes" id="UP000001058">
    <property type="component" value="Unassembled WGS sequence"/>
</dbReference>
<dbReference type="GO" id="GO:0031901">
    <property type="term" value="C:early endosome membrane"/>
    <property type="evidence" value="ECO:0007669"/>
    <property type="project" value="UniProtKB-SubCell"/>
</dbReference>
<dbReference type="GO" id="GO:0031902">
    <property type="term" value="C:late endosome membrane"/>
    <property type="evidence" value="ECO:0007669"/>
    <property type="project" value="UniProtKB-SubCell"/>
</dbReference>
<feature type="compositionally biased region" description="Pro residues" evidence="7">
    <location>
        <begin position="319"/>
        <end position="334"/>
    </location>
</feature>
<feature type="region of interest" description="Disordered" evidence="7">
    <location>
        <begin position="427"/>
        <end position="450"/>
    </location>
</feature>
<feature type="compositionally biased region" description="Gly residues" evidence="7">
    <location>
        <begin position="656"/>
        <end position="670"/>
    </location>
</feature>
<dbReference type="GeneID" id="9616545"/>
<evidence type="ECO:0000313" key="10">
    <source>
        <dbReference type="Proteomes" id="UP000001058"/>
    </source>
</evidence>
<feature type="compositionally biased region" description="Acidic residues" evidence="7">
    <location>
        <begin position="592"/>
        <end position="601"/>
    </location>
</feature>
<feature type="coiled-coil region" evidence="6">
    <location>
        <begin position="172"/>
        <end position="199"/>
    </location>
</feature>
<evidence type="ECO:0000259" key="8">
    <source>
        <dbReference type="Pfam" id="PF23138"/>
    </source>
</evidence>
<proteinExistence type="inferred from homology"/>
<evidence type="ECO:0000256" key="7">
    <source>
        <dbReference type="SAM" id="MobiDB-lite"/>
    </source>
</evidence>
<feature type="region of interest" description="Disordered" evidence="7">
    <location>
        <begin position="525"/>
        <end position="548"/>
    </location>
</feature>
<dbReference type="PANTHER" id="PTHR13083:SF3">
    <property type="entry name" value="WD REPEAT-CONTAINING PROTEIN 91"/>
    <property type="match status" value="1"/>
</dbReference>
<dbReference type="SMART" id="SM00320">
    <property type="entry name" value="WD40"/>
    <property type="match status" value="1"/>
</dbReference>
<evidence type="ECO:0000256" key="4">
    <source>
        <dbReference type="ARBA" id="ARBA00022753"/>
    </source>
</evidence>
<protein>
    <recommendedName>
        <fullName evidence="8">ARMC9 CTLH-like domain-containing protein</fullName>
    </recommendedName>
</protein>
<organism evidence="10">
    <name type="scientific">Volvox carteri f. nagariensis</name>
    <dbReference type="NCBI Taxonomy" id="3068"/>
    <lineage>
        <taxon>Eukaryota</taxon>
        <taxon>Viridiplantae</taxon>
        <taxon>Chlorophyta</taxon>
        <taxon>core chlorophytes</taxon>
        <taxon>Chlorophyceae</taxon>
        <taxon>CS clade</taxon>
        <taxon>Chlamydomonadales</taxon>
        <taxon>Volvocaceae</taxon>
        <taxon>Volvox</taxon>
    </lineage>
</organism>
<dbReference type="Gene3D" id="3.10.450.50">
    <property type="match status" value="1"/>
</dbReference>
<reference evidence="9 10" key="1">
    <citation type="journal article" date="2010" name="Science">
        <title>Genomic analysis of organismal complexity in the multicellular green alga Volvox carteri.</title>
        <authorList>
            <person name="Prochnik S.E."/>
            <person name="Umen J."/>
            <person name="Nedelcu A.M."/>
            <person name="Hallmann A."/>
            <person name="Miller S.M."/>
            <person name="Nishii I."/>
            <person name="Ferris P."/>
            <person name="Kuo A."/>
            <person name="Mitros T."/>
            <person name="Fritz-Laylin L.K."/>
            <person name="Hellsten U."/>
            <person name="Chapman J."/>
            <person name="Simakov O."/>
            <person name="Rensing S.A."/>
            <person name="Terry A."/>
            <person name="Pangilinan J."/>
            <person name="Kapitonov V."/>
            <person name="Jurka J."/>
            <person name="Salamov A."/>
            <person name="Shapiro H."/>
            <person name="Schmutz J."/>
            <person name="Grimwood J."/>
            <person name="Lindquist E."/>
            <person name="Lucas S."/>
            <person name="Grigoriev I.V."/>
            <person name="Schmitt R."/>
            <person name="Kirk D."/>
            <person name="Rokhsar D.S."/>
        </authorList>
    </citation>
    <scope>NUCLEOTIDE SEQUENCE [LARGE SCALE GENOMIC DNA]</scope>
    <source>
        <strain evidence="10">f. Nagariensis / Eve</strain>
    </source>
</reference>
<dbReference type="InterPro" id="IPR039724">
    <property type="entry name" value="WDR91"/>
</dbReference>
<dbReference type="InParanoid" id="D8U537"/>
<accession>D8U537</accession>
<dbReference type="OrthoDB" id="199820at2759"/>
<dbReference type="PROSITE" id="PS50082">
    <property type="entry name" value="WD_REPEATS_2"/>
    <property type="match status" value="1"/>
</dbReference>
<feature type="repeat" description="WD" evidence="5">
    <location>
        <begin position="686"/>
        <end position="719"/>
    </location>
</feature>
<dbReference type="InterPro" id="IPR036322">
    <property type="entry name" value="WD40_repeat_dom_sf"/>
</dbReference>
<feature type="compositionally biased region" description="Gly residues" evidence="7">
    <location>
        <begin position="262"/>
        <end position="283"/>
    </location>
</feature>
<dbReference type="eggNOG" id="KOG1333">
    <property type="taxonomic scope" value="Eukaryota"/>
</dbReference>
<dbReference type="KEGG" id="vcn:VOLCADRAFT_94556"/>
<evidence type="ECO:0000313" key="9">
    <source>
        <dbReference type="EMBL" id="EFJ45079.1"/>
    </source>
</evidence>
<feature type="compositionally biased region" description="Basic and acidic residues" evidence="7">
    <location>
        <begin position="623"/>
        <end position="643"/>
    </location>
</feature>
<feature type="region of interest" description="Disordered" evidence="7">
    <location>
        <begin position="560"/>
        <end position="670"/>
    </location>
</feature>